<name>A0A6D2HIK4_9BRAS</name>
<dbReference type="EMBL" id="CACVBM020000088">
    <property type="protein sequence ID" value="CAA7014132.1"/>
    <property type="molecule type" value="Genomic_DNA"/>
</dbReference>
<feature type="region of interest" description="Disordered" evidence="1">
    <location>
        <begin position="1"/>
        <end position="34"/>
    </location>
</feature>
<feature type="compositionally biased region" description="Basic and acidic residues" evidence="1">
    <location>
        <begin position="65"/>
        <end position="82"/>
    </location>
</feature>
<feature type="region of interest" description="Disordered" evidence="1">
    <location>
        <begin position="65"/>
        <end position="87"/>
    </location>
</feature>
<comment type="caution">
    <text evidence="2">The sequence shown here is derived from an EMBL/GenBank/DDBJ whole genome shotgun (WGS) entry which is preliminary data.</text>
</comment>
<proteinExistence type="predicted"/>
<gene>
    <name evidence="2" type="ORF">MERR_LOCUS1366</name>
</gene>
<accession>A0A6D2HIK4</accession>
<organism evidence="2 3">
    <name type="scientific">Microthlaspi erraticum</name>
    <dbReference type="NCBI Taxonomy" id="1685480"/>
    <lineage>
        <taxon>Eukaryota</taxon>
        <taxon>Viridiplantae</taxon>
        <taxon>Streptophyta</taxon>
        <taxon>Embryophyta</taxon>
        <taxon>Tracheophyta</taxon>
        <taxon>Spermatophyta</taxon>
        <taxon>Magnoliopsida</taxon>
        <taxon>eudicotyledons</taxon>
        <taxon>Gunneridae</taxon>
        <taxon>Pentapetalae</taxon>
        <taxon>rosids</taxon>
        <taxon>malvids</taxon>
        <taxon>Brassicales</taxon>
        <taxon>Brassicaceae</taxon>
        <taxon>Coluteocarpeae</taxon>
        <taxon>Microthlaspi</taxon>
    </lineage>
</organism>
<protein>
    <submittedName>
        <fullName evidence="2">Uncharacterized protein</fullName>
    </submittedName>
</protein>
<dbReference type="AlphaFoldDB" id="A0A6D2HIK4"/>
<sequence>MPKLTTLPVDDPQPQTRAVRNDRETPTLTTGNNFPPWIRAVQGNQELLLHEYQLATENSFLHPLQDHSEPEKERHQDHLDLGRRHRHGPNTMVDTLTHLHFRHQPLPNDTYKIEDRRDKLMKSTLSSNQLKQTILTSVTIQPFGNMQNETMLSSDA</sequence>
<evidence type="ECO:0000313" key="3">
    <source>
        <dbReference type="Proteomes" id="UP000467841"/>
    </source>
</evidence>
<evidence type="ECO:0000313" key="2">
    <source>
        <dbReference type="EMBL" id="CAA7014132.1"/>
    </source>
</evidence>
<reference evidence="2" key="1">
    <citation type="submission" date="2020-01" db="EMBL/GenBank/DDBJ databases">
        <authorList>
            <person name="Mishra B."/>
        </authorList>
    </citation>
    <scope>NUCLEOTIDE SEQUENCE [LARGE SCALE GENOMIC DNA]</scope>
</reference>
<keyword evidence="3" id="KW-1185">Reference proteome</keyword>
<evidence type="ECO:0000256" key="1">
    <source>
        <dbReference type="SAM" id="MobiDB-lite"/>
    </source>
</evidence>
<dbReference type="Proteomes" id="UP000467841">
    <property type="component" value="Unassembled WGS sequence"/>
</dbReference>